<dbReference type="Gene3D" id="6.20.340.10">
    <property type="match status" value="1"/>
</dbReference>
<evidence type="ECO:0000256" key="1">
    <source>
        <dbReference type="ARBA" id="ARBA00009875"/>
    </source>
</evidence>
<keyword evidence="3" id="KW-0687">Ribonucleoprotein</keyword>
<gene>
    <name evidence="4" type="ORF">MSIBF_A3490002</name>
</gene>
<dbReference type="GO" id="GO:0003735">
    <property type="term" value="F:structural constituent of ribosome"/>
    <property type="evidence" value="ECO:0007669"/>
    <property type="project" value="InterPro"/>
</dbReference>
<dbReference type="InterPro" id="IPR047868">
    <property type="entry name" value="Ribosomal_L34e_arc-type"/>
</dbReference>
<comment type="similarity">
    <text evidence="1">Belongs to the eukaryotic ribosomal protein eL34 family.</text>
</comment>
<sequence>MVNRQLRSTTIKRLIRKTPGGKVVTIYKPKKTGKHICGRCGQVLNVPYDQRKVRKLSKSEKIPSRPYPMLCSKCAEEVEKYKAMADVKFKFKFDANFDRDLTIEKFLQKGWFEKISASK</sequence>
<organism evidence="4">
    <name type="scientific">groundwater metagenome</name>
    <dbReference type="NCBI Taxonomy" id="717931"/>
    <lineage>
        <taxon>unclassified sequences</taxon>
        <taxon>metagenomes</taxon>
        <taxon>ecological metagenomes</taxon>
    </lineage>
</organism>
<dbReference type="GO" id="GO:0006412">
    <property type="term" value="P:translation"/>
    <property type="evidence" value="ECO:0007669"/>
    <property type="project" value="InterPro"/>
</dbReference>
<dbReference type="GO" id="GO:1990904">
    <property type="term" value="C:ribonucleoprotein complex"/>
    <property type="evidence" value="ECO:0007669"/>
    <property type="project" value="UniProtKB-KW"/>
</dbReference>
<reference evidence="4" key="1">
    <citation type="submission" date="2014-09" db="EMBL/GenBank/DDBJ databases">
        <authorList>
            <person name="Probst J Alexander"/>
        </authorList>
    </citation>
    <scope>NUCLEOTIDE SEQUENCE</scope>
</reference>
<dbReference type="HAMAP" id="MF_00349">
    <property type="entry name" value="Ribosomal_eL34"/>
    <property type="match status" value="1"/>
</dbReference>
<dbReference type="AlphaFoldDB" id="A0A098EB36"/>
<name>A0A098EB36_9ZZZZ</name>
<dbReference type="InterPro" id="IPR008195">
    <property type="entry name" value="Ribosomal_eL34"/>
</dbReference>
<evidence type="ECO:0000313" key="4">
    <source>
        <dbReference type="EMBL" id="CEG13228.1"/>
    </source>
</evidence>
<dbReference type="InterPro" id="IPR038562">
    <property type="entry name" value="Ribosomal_eL34_C_sf"/>
</dbReference>
<accession>A0A098EB36</accession>
<evidence type="ECO:0000256" key="2">
    <source>
        <dbReference type="ARBA" id="ARBA00022980"/>
    </source>
</evidence>
<dbReference type="EMBL" id="CCXY01000278">
    <property type="protein sequence ID" value="CEG13228.1"/>
    <property type="molecule type" value="Genomic_DNA"/>
</dbReference>
<proteinExistence type="inferred from homology"/>
<dbReference type="GO" id="GO:0005840">
    <property type="term" value="C:ribosome"/>
    <property type="evidence" value="ECO:0007669"/>
    <property type="project" value="UniProtKB-KW"/>
</dbReference>
<keyword evidence="2 4" id="KW-0689">Ribosomal protein</keyword>
<dbReference type="PRINTS" id="PR01250">
    <property type="entry name" value="RIBOSOMALL34"/>
</dbReference>
<evidence type="ECO:0000256" key="3">
    <source>
        <dbReference type="ARBA" id="ARBA00023274"/>
    </source>
</evidence>
<protein>
    <submittedName>
        <fullName evidence="4">50S ribosomal protein L34e (Modular protein)</fullName>
    </submittedName>
</protein>
<dbReference type="Pfam" id="PF01199">
    <property type="entry name" value="Ribosomal_L34e"/>
    <property type="match status" value="1"/>
</dbReference>